<comment type="similarity">
    <text evidence="2">Belongs to the cation diffusion facilitator (CDF) transporter (TC 2.A.4) family.</text>
</comment>
<evidence type="ECO:0000256" key="1">
    <source>
        <dbReference type="ARBA" id="ARBA00004141"/>
    </source>
</evidence>
<feature type="region of interest" description="Disordered" evidence="8">
    <location>
        <begin position="302"/>
        <end position="324"/>
    </location>
</feature>
<dbReference type="Pfam" id="PF01545">
    <property type="entry name" value="Cation_efflux"/>
    <property type="match status" value="1"/>
</dbReference>
<dbReference type="EMBL" id="JBHRSV010000008">
    <property type="protein sequence ID" value="MFC2925748.1"/>
    <property type="molecule type" value="Genomic_DNA"/>
</dbReference>
<dbReference type="SUPFAM" id="SSF161111">
    <property type="entry name" value="Cation efflux protein transmembrane domain-like"/>
    <property type="match status" value="1"/>
</dbReference>
<dbReference type="InterPro" id="IPR027470">
    <property type="entry name" value="Cation_efflux_CTD"/>
</dbReference>
<feature type="transmembrane region" description="Helical" evidence="9">
    <location>
        <begin position="168"/>
        <end position="190"/>
    </location>
</feature>
<dbReference type="RefSeq" id="WP_343165506.1">
    <property type="nucleotide sequence ID" value="NZ_JBHRSV010000008.1"/>
</dbReference>
<evidence type="ECO:0000256" key="7">
    <source>
        <dbReference type="ARBA" id="ARBA00023136"/>
    </source>
</evidence>
<feature type="transmembrane region" description="Helical" evidence="9">
    <location>
        <begin position="128"/>
        <end position="148"/>
    </location>
</feature>
<keyword evidence="3" id="KW-0813">Transport</keyword>
<evidence type="ECO:0000256" key="6">
    <source>
        <dbReference type="ARBA" id="ARBA00022989"/>
    </source>
</evidence>
<gene>
    <name evidence="12" type="ORF">ACFOOR_06485</name>
</gene>
<name>A0ABV6ZWH9_9PROT</name>
<keyword evidence="4" id="KW-1003">Cell membrane</keyword>
<evidence type="ECO:0000259" key="10">
    <source>
        <dbReference type="Pfam" id="PF01545"/>
    </source>
</evidence>
<proteinExistence type="inferred from homology"/>
<dbReference type="InterPro" id="IPR036837">
    <property type="entry name" value="Cation_efflux_CTD_sf"/>
</dbReference>
<dbReference type="InterPro" id="IPR050291">
    <property type="entry name" value="CDF_Transporter"/>
</dbReference>
<keyword evidence="5 9" id="KW-0812">Transmembrane</keyword>
<accession>A0ABV6ZWH9</accession>
<keyword evidence="7 9" id="KW-0472">Membrane</keyword>
<reference evidence="13" key="1">
    <citation type="journal article" date="2019" name="Int. J. Syst. Evol. Microbiol.">
        <title>The Global Catalogue of Microorganisms (GCM) 10K type strain sequencing project: providing services to taxonomists for standard genome sequencing and annotation.</title>
        <authorList>
            <consortium name="The Broad Institute Genomics Platform"/>
            <consortium name="The Broad Institute Genome Sequencing Center for Infectious Disease"/>
            <person name="Wu L."/>
            <person name="Ma J."/>
        </authorList>
    </citation>
    <scope>NUCLEOTIDE SEQUENCE [LARGE SCALE GENOMIC DNA]</scope>
    <source>
        <strain evidence="13">KCTC 52487</strain>
    </source>
</reference>
<dbReference type="Gene3D" id="3.30.70.1350">
    <property type="entry name" value="Cation efflux protein, cytoplasmic domain"/>
    <property type="match status" value="1"/>
</dbReference>
<dbReference type="Pfam" id="PF16916">
    <property type="entry name" value="ZT_dimer"/>
    <property type="match status" value="1"/>
</dbReference>
<protein>
    <submittedName>
        <fullName evidence="12">Cation diffusion facilitator family transporter</fullName>
    </submittedName>
</protein>
<dbReference type="InterPro" id="IPR058533">
    <property type="entry name" value="Cation_efflux_TM"/>
</dbReference>
<dbReference type="PANTHER" id="PTHR43840">
    <property type="entry name" value="MITOCHONDRIAL METAL TRANSPORTER 1-RELATED"/>
    <property type="match status" value="1"/>
</dbReference>
<dbReference type="NCBIfam" id="TIGR01297">
    <property type="entry name" value="CDF"/>
    <property type="match status" value="1"/>
</dbReference>
<feature type="transmembrane region" description="Helical" evidence="9">
    <location>
        <begin position="94"/>
        <end position="113"/>
    </location>
</feature>
<dbReference type="SUPFAM" id="SSF160240">
    <property type="entry name" value="Cation efflux protein cytoplasmic domain-like"/>
    <property type="match status" value="1"/>
</dbReference>
<dbReference type="InterPro" id="IPR002524">
    <property type="entry name" value="Cation_efflux"/>
</dbReference>
<evidence type="ECO:0000259" key="11">
    <source>
        <dbReference type="Pfam" id="PF16916"/>
    </source>
</evidence>
<evidence type="ECO:0000313" key="12">
    <source>
        <dbReference type="EMBL" id="MFC2925748.1"/>
    </source>
</evidence>
<evidence type="ECO:0000256" key="8">
    <source>
        <dbReference type="SAM" id="MobiDB-lite"/>
    </source>
</evidence>
<keyword evidence="6 9" id="KW-1133">Transmembrane helix</keyword>
<feature type="domain" description="Cation efflux protein cytoplasmic" evidence="11">
    <location>
        <begin position="225"/>
        <end position="301"/>
    </location>
</feature>
<evidence type="ECO:0000256" key="9">
    <source>
        <dbReference type="SAM" id="Phobius"/>
    </source>
</evidence>
<evidence type="ECO:0000256" key="2">
    <source>
        <dbReference type="ARBA" id="ARBA00008114"/>
    </source>
</evidence>
<dbReference type="PANTHER" id="PTHR43840:SF41">
    <property type="entry name" value="CATION-EFFLUX PUMP FIEF"/>
    <property type="match status" value="1"/>
</dbReference>
<feature type="transmembrane region" description="Helical" evidence="9">
    <location>
        <begin position="26"/>
        <end position="47"/>
    </location>
</feature>
<sequence>MPHDVSSHTGPGRLPPHEARRLTGQATTLSVGVALVLVSAKFVAWWFSGSIALLASLADSGLDLAASLTTFFAVRYAASPADKEHRYGHGKAEAAASVLQALLVGLSAGYLIWEAGHRLADPQPVQQGGWAIAVMVLSVGLTLVLVWFQSRAIKATGSVAVEGDRAHYMADLGANVSVIAGIALAAFAGITSADPVIAIGVALWLLWSAWGVARNALDHLLDKELPDAVRQRIKAIAEADERILGVHLLRTRAAGPLVHIQFHADLDPGLSLLAAHEIIVEAENRLLAEFPAADILIHADPKGKAEPHGSDFFRSEAARTEDSA</sequence>
<evidence type="ECO:0000256" key="4">
    <source>
        <dbReference type="ARBA" id="ARBA00022475"/>
    </source>
</evidence>
<keyword evidence="13" id="KW-1185">Reference proteome</keyword>
<dbReference type="InterPro" id="IPR027469">
    <property type="entry name" value="Cation_efflux_TMD_sf"/>
</dbReference>
<dbReference type="Proteomes" id="UP001595379">
    <property type="component" value="Unassembled WGS sequence"/>
</dbReference>
<evidence type="ECO:0000256" key="5">
    <source>
        <dbReference type="ARBA" id="ARBA00022692"/>
    </source>
</evidence>
<organism evidence="12 13">
    <name type="scientific">Hyphobacterium vulgare</name>
    <dbReference type="NCBI Taxonomy" id="1736751"/>
    <lineage>
        <taxon>Bacteria</taxon>
        <taxon>Pseudomonadati</taxon>
        <taxon>Pseudomonadota</taxon>
        <taxon>Alphaproteobacteria</taxon>
        <taxon>Maricaulales</taxon>
        <taxon>Maricaulaceae</taxon>
        <taxon>Hyphobacterium</taxon>
    </lineage>
</organism>
<feature type="domain" description="Cation efflux protein transmembrane" evidence="10">
    <location>
        <begin position="28"/>
        <end position="221"/>
    </location>
</feature>
<evidence type="ECO:0000256" key="3">
    <source>
        <dbReference type="ARBA" id="ARBA00022448"/>
    </source>
</evidence>
<feature type="transmembrane region" description="Helical" evidence="9">
    <location>
        <begin position="53"/>
        <end position="74"/>
    </location>
</feature>
<comment type="caution">
    <text evidence="12">The sequence shown here is derived from an EMBL/GenBank/DDBJ whole genome shotgun (WGS) entry which is preliminary data.</text>
</comment>
<evidence type="ECO:0000313" key="13">
    <source>
        <dbReference type="Proteomes" id="UP001595379"/>
    </source>
</evidence>
<comment type="subcellular location">
    <subcellularLocation>
        <location evidence="1">Membrane</location>
        <topology evidence="1">Multi-pass membrane protein</topology>
    </subcellularLocation>
</comment>
<feature type="transmembrane region" description="Helical" evidence="9">
    <location>
        <begin position="196"/>
        <end position="213"/>
    </location>
</feature>
<dbReference type="Gene3D" id="1.20.1510.10">
    <property type="entry name" value="Cation efflux protein transmembrane domain"/>
    <property type="match status" value="1"/>
</dbReference>